<dbReference type="OrthoDB" id="6160692at2759"/>
<gene>
    <name evidence="2" type="ORF">CUNI_LOCUS17304</name>
</gene>
<feature type="non-terminal residue" evidence="2">
    <location>
        <position position="1"/>
    </location>
</feature>
<dbReference type="Proteomes" id="UP000678393">
    <property type="component" value="Unassembled WGS sequence"/>
</dbReference>
<name>A0A8S3ZY63_9EUPU</name>
<dbReference type="EMBL" id="CAJHNH020004846">
    <property type="protein sequence ID" value="CAG5131746.1"/>
    <property type="molecule type" value="Genomic_DNA"/>
</dbReference>
<comment type="caution">
    <text evidence="2">The sequence shown here is derived from an EMBL/GenBank/DDBJ whole genome shotgun (WGS) entry which is preliminary data.</text>
</comment>
<reference evidence="2" key="1">
    <citation type="submission" date="2021-04" db="EMBL/GenBank/DDBJ databases">
        <authorList>
            <consortium name="Molecular Ecology Group"/>
        </authorList>
    </citation>
    <scope>NUCLEOTIDE SEQUENCE</scope>
</reference>
<evidence type="ECO:0000313" key="3">
    <source>
        <dbReference type="Proteomes" id="UP000678393"/>
    </source>
</evidence>
<evidence type="ECO:0000256" key="1">
    <source>
        <dbReference type="SAM" id="Phobius"/>
    </source>
</evidence>
<evidence type="ECO:0000313" key="2">
    <source>
        <dbReference type="EMBL" id="CAG5131746.1"/>
    </source>
</evidence>
<keyword evidence="1" id="KW-1133">Transmembrane helix</keyword>
<organism evidence="2 3">
    <name type="scientific">Candidula unifasciata</name>
    <dbReference type="NCBI Taxonomy" id="100452"/>
    <lineage>
        <taxon>Eukaryota</taxon>
        <taxon>Metazoa</taxon>
        <taxon>Spiralia</taxon>
        <taxon>Lophotrochozoa</taxon>
        <taxon>Mollusca</taxon>
        <taxon>Gastropoda</taxon>
        <taxon>Heterobranchia</taxon>
        <taxon>Euthyneura</taxon>
        <taxon>Panpulmonata</taxon>
        <taxon>Eupulmonata</taxon>
        <taxon>Stylommatophora</taxon>
        <taxon>Helicina</taxon>
        <taxon>Helicoidea</taxon>
        <taxon>Geomitridae</taxon>
        <taxon>Candidula</taxon>
    </lineage>
</organism>
<keyword evidence="1" id="KW-0472">Membrane</keyword>
<feature type="transmembrane region" description="Helical" evidence="1">
    <location>
        <begin position="6"/>
        <end position="27"/>
    </location>
</feature>
<accession>A0A8S3ZY63</accession>
<sequence>DTQEEWRNVWIIVGSGFILGALIFLPFGQASLQPWAQGKQAELPHIMSSLVALGRRFSAFAEALPQTNVQEEVYGFSKTLTKPADDVMAQQTPVK</sequence>
<keyword evidence="3" id="KW-1185">Reference proteome</keyword>
<keyword evidence="1" id="KW-0812">Transmembrane</keyword>
<proteinExistence type="predicted"/>
<protein>
    <submittedName>
        <fullName evidence="2">Uncharacterized protein</fullName>
    </submittedName>
</protein>
<dbReference type="AlphaFoldDB" id="A0A8S3ZY63"/>